<dbReference type="PANTHER" id="PTHR30126">
    <property type="entry name" value="HTH-TYPE TRANSCRIPTIONAL REGULATOR"/>
    <property type="match status" value="1"/>
</dbReference>
<dbReference type="GeneID" id="69002995"/>
<keyword evidence="3" id="KW-0238">DNA-binding</keyword>
<dbReference type="PRINTS" id="PR00039">
    <property type="entry name" value="HTHLYSR"/>
</dbReference>
<dbReference type="FunFam" id="1.10.10.10:FF:000001">
    <property type="entry name" value="LysR family transcriptional regulator"/>
    <property type="match status" value="1"/>
</dbReference>
<evidence type="ECO:0000256" key="4">
    <source>
        <dbReference type="ARBA" id="ARBA00023163"/>
    </source>
</evidence>
<dbReference type="RefSeq" id="WP_084909704.1">
    <property type="nucleotide sequence ID" value="NZ_CP020738.1"/>
</dbReference>
<feature type="domain" description="HTH lysR-type" evidence="5">
    <location>
        <begin position="1"/>
        <end position="58"/>
    </location>
</feature>
<accession>A0A2A4F9M1</accession>
<dbReference type="Gene3D" id="1.10.10.10">
    <property type="entry name" value="Winged helix-like DNA-binding domain superfamily/Winged helix DNA-binding domain"/>
    <property type="match status" value="1"/>
</dbReference>
<sequence length="292" mass="32598">MNVALLEIFCAVVREGSALRAAEKLGCSQPNVTSRIRQLEESLETPLFERQGKRLVLNDAGRRLIPYGDRILQLIQEAERAVLEKPLTQTLSLGAMESTAATRLPHILAMLKREQPELTISVEIGSELVLLDRIESGRLDAALTARTKQREGFRYHPAFNEEVVVISAPGIGRHQLFAGGTTTLFAFKEGCPYRVAAQEWLREQGIKDYVTLTLDSYPAIINSVVVNMGVAVVPRNVTTEHVVRNELVAHKFANLREVPTYLITKHADRPDLEVELLKRMLTTGSTRIPLLQ</sequence>
<dbReference type="SUPFAM" id="SSF53850">
    <property type="entry name" value="Periplasmic binding protein-like II"/>
    <property type="match status" value="1"/>
</dbReference>
<evidence type="ECO:0000256" key="1">
    <source>
        <dbReference type="ARBA" id="ARBA00009437"/>
    </source>
</evidence>
<evidence type="ECO:0000313" key="7">
    <source>
        <dbReference type="Proteomes" id="UP000217994"/>
    </source>
</evidence>
<gene>
    <name evidence="6" type="ORF">BZL54_24230</name>
</gene>
<dbReference type="InterPro" id="IPR036390">
    <property type="entry name" value="WH_DNA-bd_sf"/>
</dbReference>
<dbReference type="SUPFAM" id="SSF46785">
    <property type="entry name" value="Winged helix' DNA-binding domain"/>
    <property type="match status" value="1"/>
</dbReference>
<keyword evidence="4" id="KW-0804">Transcription</keyword>
<dbReference type="InterPro" id="IPR005119">
    <property type="entry name" value="LysR_subst-bd"/>
</dbReference>
<name>A0A2A4F9M1_9BURK</name>
<evidence type="ECO:0000259" key="5">
    <source>
        <dbReference type="PROSITE" id="PS50931"/>
    </source>
</evidence>
<evidence type="ECO:0000313" key="6">
    <source>
        <dbReference type="EMBL" id="PCE29707.1"/>
    </source>
</evidence>
<dbReference type="Proteomes" id="UP000217994">
    <property type="component" value="Unassembled WGS sequence"/>
</dbReference>
<dbReference type="Pfam" id="PF00126">
    <property type="entry name" value="HTH_1"/>
    <property type="match status" value="1"/>
</dbReference>
<evidence type="ECO:0000256" key="3">
    <source>
        <dbReference type="ARBA" id="ARBA00023125"/>
    </source>
</evidence>
<keyword evidence="2" id="KW-0805">Transcription regulation</keyword>
<dbReference type="EMBL" id="MTZU01000076">
    <property type="protein sequence ID" value="PCE29707.1"/>
    <property type="molecule type" value="Genomic_DNA"/>
</dbReference>
<proteinExistence type="inferred from homology"/>
<comment type="caution">
    <text evidence="6">The sequence shown here is derived from an EMBL/GenBank/DDBJ whole genome shotgun (WGS) entry which is preliminary data.</text>
</comment>
<organism evidence="6 7">
    <name type="scientific">Burkholderia ubonensis subsp. mesacidophila</name>
    <dbReference type="NCBI Taxonomy" id="265293"/>
    <lineage>
        <taxon>Bacteria</taxon>
        <taxon>Pseudomonadati</taxon>
        <taxon>Pseudomonadota</taxon>
        <taxon>Betaproteobacteria</taxon>
        <taxon>Burkholderiales</taxon>
        <taxon>Burkholderiaceae</taxon>
        <taxon>Burkholderia</taxon>
        <taxon>Burkholderia cepacia complex</taxon>
    </lineage>
</organism>
<comment type="similarity">
    <text evidence="1">Belongs to the LysR transcriptional regulatory family.</text>
</comment>
<dbReference type="Gene3D" id="3.40.190.10">
    <property type="entry name" value="Periplasmic binding protein-like II"/>
    <property type="match status" value="2"/>
</dbReference>
<dbReference type="PROSITE" id="PS50931">
    <property type="entry name" value="HTH_LYSR"/>
    <property type="match status" value="1"/>
</dbReference>
<dbReference type="GO" id="GO:0000976">
    <property type="term" value="F:transcription cis-regulatory region binding"/>
    <property type="evidence" value="ECO:0007669"/>
    <property type="project" value="TreeGrafter"/>
</dbReference>
<protein>
    <submittedName>
        <fullName evidence="6">LysR family transcriptional regulator</fullName>
    </submittedName>
</protein>
<evidence type="ECO:0000256" key="2">
    <source>
        <dbReference type="ARBA" id="ARBA00023015"/>
    </source>
</evidence>
<dbReference type="InterPro" id="IPR036388">
    <property type="entry name" value="WH-like_DNA-bd_sf"/>
</dbReference>
<dbReference type="InterPro" id="IPR000847">
    <property type="entry name" value="LysR_HTH_N"/>
</dbReference>
<dbReference type="AlphaFoldDB" id="A0A2A4F9M1"/>
<dbReference type="GO" id="GO:0003700">
    <property type="term" value="F:DNA-binding transcription factor activity"/>
    <property type="evidence" value="ECO:0007669"/>
    <property type="project" value="InterPro"/>
</dbReference>
<dbReference type="PANTHER" id="PTHR30126:SF40">
    <property type="entry name" value="HTH-TYPE TRANSCRIPTIONAL REGULATOR GLTR"/>
    <property type="match status" value="1"/>
</dbReference>
<reference evidence="6 7" key="1">
    <citation type="submission" date="2017-01" db="EMBL/GenBank/DDBJ databases">
        <title>Whole-Genome Shotgun Sequencing of Two beta-Proteobacterial Species in Search of the Bulgecin Biosynthetic Cluster.</title>
        <authorList>
            <person name="Horsman M.E."/>
            <person name="Marous D.R."/>
            <person name="Li R."/>
            <person name="Oliver R.A."/>
            <person name="Byun B."/>
            <person name="Emrich S.J."/>
            <person name="Boggess B."/>
            <person name="Townsend C.A."/>
            <person name="Mobashery S."/>
        </authorList>
    </citation>
    <scope>NUCLEOTIDE SEQUENCE [LARGE SCALE GENOMIC DNA]</scope>
    <source>
        <strain evidence="6 7">ATCC 31433</strain>
    </source>
</reference>
<dbReference type="Pfam" id="PF03466">
    <property type="entry name" value="LysR_substrate"/>
    <property type="match status" value="1"/>
</dbReference>